<dbReference type="Pfam" id="PF00005">
    <property type="entry name" value="ABC_tran"/>
    <property type="match status" value="1"/>
</dbReference>
<dbReference type="InterPro" id="IPR017871">
    <property type="entry name" value="ABC_transporter-like_CS"/>
</dbReference>
<accession>A0ABP3GJM6</accession>
<sequence length="301" mass="32164">MVAIAIEGLTKRYRDRRVVDGLGFTVEEGSLVGFLGPNGAGKTTTLRMLLGLVRPTSGQALVYGRPYRDLPDPARVIGAVIETMTAHPRRTARRHLRMLGLRIGVGPRRVDTVLELVGLTGAADRRAGGFSLGMRQRLALAGALLGDPGVLVLDEPANGLDPEGIHWLRGFLRAQAAEGRTVLVSSHQLAEVEHTVDQVVIVARGRLVAAGSLDALRARASGRLHVRSPQAERLAGLMTAAGATVRMTGHDRLEGPLGWSEYVGLLSAEHRIPLFELREDAPGLEEVFFRLTGAGGLGEAP</sequence>
<keyword evidence="7" id="KW-1185">Reference proteome</keyword>
<keyword evidence="2" id="KW-0813">Transport</keyword>
<feature type="domain" description="ABC transporter" evidence="5">
    <location>
        <begin position="4"/>
        <end position="229"/>
    </location>
</feature>
<dbReference type="PANTHER" id="PTHR43335:SF4">
    <property type="entry name" value="ABC TRANSPORTER, ATP-BINDING PROTEIN"/>
    <property type="match status" value="1"/>
</dbReference>
<keyword evidence="3" id="KW-0547">Nucleotide-binding</keyword>
<dbReference type="SUPFAM" id="SSF52540">
    <property type="entry name" value="P-loop containing nucleoside triphosphate hydrolases"/>
    <property type="match status" value="1"/>
</dbReference>
<protein>
    <submittedName>
        <fullName evidence="6">ABC transporter ATP-binding protein</fullName>
    </submittedName>
</protein>
<evidence type="ECO:0000259" key="5">
    <source>
        <dbReference type="PROSITE" id="PS50893"/>
    </source>
</evidence>
<organism evidence="6 7">
    <name type="scientific">Actinoallomurus spadix</name>
    <dbReference type="NCBI Taxonomy" id="79912"/>
    <lineage>
        <taxon>Bacteria</taxon>
        <taxon>Bacillati</taxon>
        <taxon>Actinomycetota</taxon>
        <taxon>Actinomycetes</taxon>
        <taxon>Streptosporangiales</taxon>
        <taxon>Thermomonosporaceae</taxon>
        <taxon>Actinoallomurus</taxon>
    </lineage>
</organism>
<proteinExistence type="inferred from homology"/>
<comment type="caution">
    <text evidence="6">The sequence shown here is derived from an EMBL/GenBank/DDBJ whole genome shotgun (WGS) entry which is preliminary data.</text>
</comment>
<dbReference type="SMART" id="SM00382">
    <property type="entry name" value="AAA"/>
    <property type="match status" value="1"/>
</dbReference>
<name>A0ABP3GJM6_9ACTN</name>
<dbReference type="Proteomes" id="UP001501822">
    <property type="component" value="Unassembled WGS sequence"/>
</dbReference>
<dbReference type="PROSITE" id="PS50893">
    <property type="entry name" value="ABC_TRANSPORTER_2"/>
    <property type="match status" value="1"/>
</dbReference>
<dbReference type="GO" id="GO:0005524">
    <property type="term" value="F:ATP binding"/>
    <property type="evidence" value="ECO:0007669"/>
    <property type="project" value="UniProtKB-KW"/>
</dbReference>
<dbReference type="Gene3D" id="3.40.50.300">
    <property type="entry name" value="P-loop containing nucleotide triphosphate hydrolases"/>
    <property type="match status" value="1"/>
</dbReference>
<dbReference type="InterPro" id="IPR003439">
    <property type="entry name" value="ABC_transporter-like_ATP-bd"/>
</dbReference>
<keyword evidence="4 6" id="KW-0067">ATP-binding</keyword>
<evidence type="ECO:0000256" key="1">
    <source>
        <dbReference type="ARBA" id="ARBA00005417"/>
    </source>
</evidence>
<dbReference type="InterPro" id="IPR027417">
    <property type="entry name" value="P-loop_NTPase"/>
</dbReference>
<dbReference type="EMBL" id="BAAABM010000037">
    <property type="protein sequence ID" value="GAA0347249.1"/>
    <property type="molecule type" value="Genomic_DNA"/>
</dbReference>
<evidence type="ECO:0000256" key="3">
    <source>
        <dbReference type="ARBA" id="ARBA00022741"/>
    </source>
</evidence>
<gene>
    <name evidence="6" type="ORF">GCM10010151_41140</name>
</gene>
<dbReference type="PANTHER" id="PTHR43335">
    <property type="entry name" value="ABC TRANSPORTER, ATP-BINDING PROTEIN"/>
    <property type="match status" value="1"/>
</dbReference>
<evidence type="ECO:0000313" key="6">
    <source>
        <dbReference type="EMBL" id="GAA0347249.1"/>
    </source>
</evidence>
<dbReference type="PROSITE" id="PS00211">
    <property type="entry name" value="ABC_TRANSPORTER_1"/>
    <property type="match status" value="1"/>
</dbReference>
<evidence type="ECO:0000256" key="2">
    <source>
        <dbReference type="ARBA" id="ARBA00022448"/>
    </source>
</evidence>
<evidence type="ECO:0000313" key="7">
    <source>
        <dbReference type="Proteomes" id="UP001501822"/>
    </source>
</evidence>
<comment type="similarity">
    <text evidence="1">Belongs to the ABC transporter superfamily.</text>
</comment>
<evidence type="ECO:0000256" key="4">
    <source>
        <dbReference type="ARBA" id="ARBA00022840"/>
    </source>
</evidence>
<reference evidence="7" key="1">
    <citation type="journal article" date="2019" name="Int. J. Syst. Evol. Microbiol.">
        <title>The Global Catalogue of Microorganisms (GCM) 10K type strain sequencing project: providing services to taxonomists for standard genome sequencing and annotation.</title>
        <authorList>
            <consortium name="The Broad Institute Genomics Platform"/>
            <consortium name="The Broad Institute Genome Sequencing Center for Infectious Disease"/>
            <person name="Wu L."/>
            <person name="Ma J."/>
        </authorList>
    </citation>
    <scope>NUCLEOTIDE SEQUENCE [LARGE SCALE GENOMIC DNA]</scope>
    <source>
        <strain evidence="7">JCM 3146</strain>
    </source>
</reference>
<dbReference type="InterPro" id="IPR003593">
    <property type="entry name" value="AAA+_ATPase"/>
</dbReference>